<dbReference type="RefSeq" id="WP_369409327.1">
    <property type="nucleotide sequence ID" value="NZ_WQLB01000014.1"/>
</dbReference>
<feature type="chain" id="PRO_5028969221" evidence="1">
    <location>
        <begin position="20"/>
        <end position="288"/>
    </location>
</feature>
<dbReference type="Proteomes" id="UP000483286">
    <property type="component" value="Unassembled WGS sequence"/>
</dbReference>
<dbReference type="GO" id="GO:0016787">
    <property type="term" value="F:hydrolase activity"/>
    <property type="evidence" value="ECO:0007669"/>
    <property type="project" value="UniProtKB-KW"/>
</dbReference>
<evidence type="ECO:0000313" key="2">
    <source>
        <dbReference type="EMBL" id="MVN87389.1"/>
    </source>
</evidence>
<keyword evidence="3" id="KW-1185">Reference proteome</keyword>
<dbReference type="EMBL" id="WQLB01000014">
    <property type="protein sequence ID" value="MVN87389.1"/>
    <property type="molecule type" value="Genomic_DNA"/>
</dbReference>
<reference evidence="2 3" key="1">
    <citation type="submission" date="2019-12" db="EMBL/GenBank/DDBJ databases">
        <title>Deinococcus sp. HMF7620 Genome sequencing and assembly.</title>
        <authorList>
            <person name="Kang H."/>
            <person name="Kim H."/>
            <person name="Joh K."/>
        </authorList>
    </citation>
    <scope>NUCLEOTIDE SEQUENCE [LARGE SCALE GENOMIC DNA]</scope>
    <source>
        <strain evidence="2 3">HMF7620</strain>
    </source>
</reference>
<proteinExistence type="predicted"/>
<keyword evidence="2" id="KW-0378">Hydrolase</keyword>
<comment type="caution">
    <text evidence="2">The sequence shown here is derived from an EMBL/GenBank/DDBJ whole genome shotgun (WGS) entry which is preliminary data.</text>
</comment>
<keyword evidence="1" id="KW-0732">Signal</keyword>
<feature type="signal peptide" evidence="1">
    <location>
        <begin position="1"/>
        <end position="19"/>
    </location>
</feature>
<organism evidence="2 3">
    <name type="scientific">Deinococcus arboris</name>
    <dbReference type="NCBI Taxonomy" id="2682977"/>
    <lineage>
        <taxon>Bacteria</taxon>
        <taxon>Thermotogati</taxon>
        <taxon>Deinococcota</taxon>
        <taxon>Deinococci</taxon>
        <taxon>Deinococcales</taxon>
        <taxon>Deinococcaceae</taxon>
        <taxon>Deinococcus</taxon>
    </lineage>
</organism>
<sequence>MKRAAVLLFSVLCAASVSAGALTPPPPSLDIPATPPAWVSLGAPDAPSWLQAPATCAARPCSLVVVSHPRGQSAERLRDSPQVGVLTSTLLQGGFAVLLSSDGGPATWGSPAALSELGATHAAATRRFAWNGRTFALGLSMGGLMALRSALPGAPYPVSGLALIDAWVDLDQAYGTAVTRRTEIQTAYTVSGALPAALNPLVAAQTAPRQPLLTVFSEEDQTVPHATNSARLFEVFGRHPDSVQLRVSGAHLGGNRFTPELGAHLAAFFGRLEARTPAPTEVPMLRSR</sequence>
<dbReference type="InterPro" id="IPR029058">
    <property type="entry name" value="AB_hydrolase_fold"/>
</dbReference>
<dbReference type="SUPFAM" id="SSF53474">
    <property type="entry name" value="alpha/beta-Hydrolases"/>
    <property type="match status" value="1"/>
</dbReference>
<accession>A0A7C9HRZ8</accession>
<protein>
    <submittedName>
        <fullName evidence="2">Alpha/beta hydrolase</fullName>
    </submittedName>
</protein>
<evidence type="ECO:0000256" key="1">
    <source>
        <dbReference type="SAM" id="SignalP"/>
    </source>
</evidence>
<evidence type="ECO:0000313" key="3">
    <source>
        <dbReference type="Proteomes" id="UP000483286"/>
    </source>
</evidence>
<name>A0A7C9HRZ8_9DEIO</name>
<gene>
    <name evidence="2" type="ORF">GO986_11480</name>
</gene>
<dbReference type="Gene3D" id="3.40.50.1820">
    <property type="entry name" value="alpha/beta hydrolase"/>
    <property type="match status" value="1"/>
</dbReference>
<dbReference type="AlphaFoldDB" id="A0A7C9HRZ8"/>